<keyword evidence="2 9" id="KW-0963">Cytoplasm</keyword>
<dbReference type="InterPro" id="IPR025709">
    <property type="entry name" value="Leu_tRNA-synth_edit"/>
</dbReference>
<evidence type="ECO:0000256" key="3">
    <source>
        <dbReference type="ARBA" id="ARBA00022598"/>
    </source>
</evidence>
<dbReference type="InterPro" id="IPR009080">
    <property type="entry name" value="tRNAsynth_Ia_anticodon-bd"/>
</dbReference>
<comment type="catalytic activity">
    <reaction evidence="8 9">
        <text>tRNA(Leu) + L-leucine + ATP = L-leucyl-tRNA(Leu) + AMP + diphosphate</text>
        <dbReference type="Rhea" id="RHEA:11688"/>
        <dbReference type="Rhea" id="RHEA-COMP:9613"/>
        <dbReference type="Rhea" id="RHEA-COMP:9622"/>
        <dbReference type="ChEBI" id="CHEBI:30616"/>
        <dbReference type="ChEBI" id="CHEBI:33019"/>
        <dbReference type="ChEBI" id="CHEBI:57427"/>
        <dbReference type="ChEBI" id="CHEBI:78442"/>
        <dbReference type="ChEBI" id="CHEBI:78494"/>
        <dbReference type="ChEBI" id="CHEBI:456215"/>
        <dbReference type="EC" id="6.1.1.4"/>
    </reaction>
</comment>
<feature type="domain" description="Methionyl/Leucyl tRNA synthetase" evidence="13">
    <location>
        <begin position="41"/>
        <end position="182"/>
    </location>
</feature>
<evidence type="ECO:0000259" key="11">
    <source>
        <dbReference type="Pfam" id="PF00133"/>
    </source>
</evidence>
<dbReference type="InterPro" id="IPR015413">
    <property type="entry name" value="Methionyl/Leucyl_tRNA_Synth"/>
</dbReference>
<accession>A0A1H2V2Y0</accession>
<evidence type="ECO:0000256" key="5">
    <source>
        <dbReference type="ARBA" id="ARBA00022840"/>
    </source>
</evidence>
<dbReference type="NCBIfam" id="TIGR00396">
    <property type="entry name" value="leuS_bact"/>
    <property type="match status" value="1"/>
</dbReference>
<dbReference type="EMBL" id="FNOP01000003">
    <property type="protein sequence ID" value="SDW62630.1"/>
    <property type="molecule type" value="Genomic_DNA"/>
</dbReference>
<keyword evidence="3 9" id="KW-0436">Ligase</keyword>
<dbReference type="FunFam" id="3.40.50.620:FF:000100">
    <property type="entry name" value="probable leucine--tRNA ligase, mitochondrial"/>
    <property type="match status" value="1"/>
</dbReference>
<dbReference type="PROSITE" id="PS00178">
    <property type="entry name" value="AA_TRNA_LIGASE_I"/>
    <property type="match status" value="1"/>
</dbReference>
<feature type="binding site" evidence="9">
    <location>
        <position position="587"/>
    </location>
    <ligand>
        <name>ATP</name>
        <dbReference type="ChEBI" id="CHEBI:30616"/>
    </ligand>
</feature>
<evidence type="ECO:0000259" key="12">
    <source>
        <dbReference type="Pfam" id="PF08264"/>
    </source>
</evidence>
<dbReference type="FunFam" id="3.40.50.620:FF:000003">
    <property type="entry name" value="Leucine--tRNA ligase"/>
    <property type="match status" value="1"/>
</dbReference>
<evidence type="ECO:0000256" key="6">
    <source>
        <dbReference type="ARBA" id="ARBA00022917"/>
    </source>
</evidence>
<comment type="similarity">
    <text evidence="1 9 10">Belongs to the class-I aminoacyl-tRNA synthetase family.</text>
</comment>
<dbReference type="PANTHER" id="PTHR43740:SF2">
    <property type="entry name" value="LEUCINE--TRNA LIGASE, MITOCHONDRIAL"/>
    <property type="match status" value="1"/>
</dbReference>
<dbReference type="GO" id="GO:0002161">
    <property type="term" value="F:aminoacyl-tRNA deacylase activity"/>
    <property type="evidence" value="ECO:0007669"/>
    <property type="project" value="InterPro"/>
</dbReference>
<protein>
    <recommendedName>
        <fullName evidence="9">Leucine--tRNA ligase</fullName>
        <ecNumber evidence="9">6.1.1.4</ecNumber>
    </recommendedName>
    <alternativeName>
        <fullName evidence="9">Leucyl-tRNA synthetase</fullName>
        <shortName evidence="9">LeuRS</shortName>
    </alternativeName>
</protein>
<dbReference type="InterPro" id="IPR009008">
    <property type="entry name" value="Val/Leu/Ile-tRNA-synth_edit"/>
</dbReference>
<dbReference type="GO" id="GO:0005829">
    <property type="term" value="C:cytosol"/>
    <property type="evidence" value="ECO:0007669"/>
    <property type="project" value="TreeGrafter"/>
</dbReference>
<comment type="subcellular location">
    <subcellularLocation>
        <location evidence="9">Cytoplasm</location>
    </subcellularLocation>
</comment>
<evidence type="ECO:0000259" key="14">
    <source>
        <dbReference type="Pfam" id="PF13603"/>
    </source>
</evidence>
<dbReference type="CDD" id="cd00812">
    <property type="entry name" value="LeuRS_core"/>
    <property type="match status" value="1"/>
</dbReference>
<dbReference type="RefSeq" id="WP_074704917.1">
    <property type="nucleotide sequence ID" value="NZ_FNOP01000003.1"/>
</dbReference>
<evidence type="ECO:0000256" key="7">
    <source>
        <dbReference type="ARBA" id="ARBA00023146"/>
    </source>
</evidence>
<proteinExistence type="inferred from homology"/>
<feature type="domain" description="Aminoacyl-tRNA synthetase class Ia" evidence="11">
    <location>
        <begin position="423"/>
        <end position="624"/>
    </location>
</feature>
<dbReference type="PRINTS" id="PR00985">
    <property type="entry name" value="TRNASYNTHLEU"/>
</dbReference>
<organism evidence="15 16">
    <name type="scientific">Acidaminococcus fermentans</name>
    <dbReference type="NCBI Taxonomy" id="905"/>
    <lineage>
        <taxon>Bacteria</taxon>
        <taxon>Bacillati</taxon>
        <taxon>Bacillota</taxon>
        <taxon>Negativicutes</taxon>
        <taxon>Acidaminococcales</taxon>
        <taxon>Acidaminococcaceae</taxon>
        <taxon>Acidaminococcus</taxon>
    </lineage>
</organism>
<dbReference type="InterPro" id="IPR013155">
    <property type="entry name" value="M/V/L/I-tRNA-synth_anticd-bd"/>
</dbReference>
<feature type="domain" description="Methionyl/Valyl/Leucyl/Isoleucyl-tRNA synthetase anticodon-binding" evidence="12">
    <location>
        <begin position="665"/>
        <end position="786"/>
    </location>
</feature>
<dbReference type="InterPro" id="IPR014729">
    <property type="entry name" value="Rossmann-like_a/b/a_fold"/>
</dbReference>
<dbReference type="InterPro" id="IPR002300">
    <property type="entry name" value="aa-tRNA-synth_Ia"/>
</dbReference>
<dbReference type="Gene3D" id="3.40.50.620">
    <property type="entry name" value="HUPs"/>
    <property type="match status" value="2"/>
</dbReference>
<dbReference type="Pfam" id="PF13603">
    <property type="entry name" value="tRNA-synt_1_2"/>
    <property type="match status" value="1"/>
</dbReference>
<evidence type="ECO:0000256" key="9">
    <source>
        <dbReference type="HAMAP-Rule" id="MF_00049"/>
    </source>
</evidence>
<dbReference type="GO" id="GO:0006429">
    <property type="term" value="P:leucyl-tRNA aminoacylation"/>
    <property type="evidence" value="ECO:0007669"/>
    <property type="project" value="UniProtKB-UniRule"/>
</dbReference>
<keyword evidence="5 9" id="KW-0067">ATP-binding</keyword>
<dbReference type="CDD" id="cd07958">
    <property type="entry name" value="Anticodon_Ia_Leu_BEm"/>
    <property type="match status" value="1"/>
</dbReference>
<dbReference type="InterPro" id="IPR002302">
    <property type="entry name" value="Leu-tRNA-ligase"/>
</dbReference>
<evidence type="ECO:0000256" key="1">
    <source>
        <dbReference type="ARBA" id="ARBA00005594"/>
    </source>
</evidence>
<keyword evidence="6 9" id="KW-0648">Protein biosynthesis</keyword>
<dbReference type="Pfam" id="PF08264">
    <property type="entry name" value="Anticodon_1"/>
    <property type="match status" value="1"/>
</dbReference>
<dbReference type="FunFam" id="1.10.730.10:FF:000011">
    <property type="entry name" value="Leucine--tRNA ligase chloroplastic/mitochondrial"/>
    <property type="match status" value="1"/>
</dbReference>
<dbReference type="GO" id="GO:0005524">
    <property type="term" value="F:ATP binding"/>
    <property type="evidence" value="ECO:0007669"/>
    <property type="project" value="UniProtKB-UniRule"/>
</dbReference>
<dbReference type="Gene3D" id="3.10.20.590">
    <property type="match status" value="1"/>
</dbReference>
<dbReference type="SUPFAM" id="SSF52374">
    <property type="entry name" value="Nucleotidylyl transferase"/>
    <property type="match status" value="1"/>
</dbReference>
<comment type="caution">
    <text evidence="15">The sequence shown here is derived from an EMBL/GenBank/DDBJ whole genome shotgun (WGS) entry which is preliminary data.</text>
</comment>
<gene>
    <name evidence="9" type="primary">leuS</name>
    <name evidence="15" type="ORF">SAMN05216495_103129</name>
</gene>
<feature type="domain" description="Leucyl-tRNA synthetase editing" evidence="14">
    <location>
        <begin position="222"/>
        <end position="410"/>
    </location>
</feature>
<evidence type="ECO:0000256" key="2">
    <source>
        <dbReference type="ARBA" id="ARBA00022490"/>
    </source>
</evidence>
<dbReference type="Gene3D" id="1.10.730.10">
    <property type="entry name" value="Isoleucyl-tRNA Synthetase, Domain 1"/>
    <property type="match status" value="1"/>
</dbReference>
<evidence type="ECO:0000256" key="4">
    <source>
        <dbReference type="ARBA" id="ARBA00022741"/>
    </source>
</evidence>
<evidence type="ECO:0000256" key="8">
    <source>
        <dbReference type="ARBA" id="ARBA00047469"/>
    </source>
</evidence>
<dbReference type="EC" id="6.1.1.4" evidence="9"/>
<dbReference type="SUPFAM" id="SSF47323">
    <property type="entry name" value="Anticodon-binding domain of a subclass of class I aminoacyl-tRNA synthetases"/>
    <property type="match status" value="1"/>
</dbReference>
<dbReference type="AlphaFoldDB" id="A0A1H2V2Y0"/>
<dbReference type="PANTHER" id="PTHR43740">
    <property type="entry name" value="LEUCYL-TRNA SYNTHETASE"/>
    <property type="match status" value="1"/>
</dbReference>
<dbReference type="HAMAP" id="MF_00049_B">
    <property type="entry name" value="Leu_tRNA_synth_B"/>
    <property type="match status" value="1"/>
</dbReference>
<dbReference type="SUPFAM" id="SSF50677">
    <property type="entry name" value="ValRS/IleRS/LeuRS editing domain"/>
    <property type="match status" value="1"/>
</dbReference>
<evidence type="ECO:0000313" key="15">
    <source>
        <dbReference type="EMBL" id="SDW62630.1"/>
    </source>
</evidence>
<evidence type="ECO:0000259" key="13">
    <source>
        <dbReference type="Pfam" id="PF09334"/>
    </source>
</evidence>
<dbReference type="Pfam" id="PF09334">
    <property type="entry name" value="tRNA-synt_1g"/>
    <property type="match status" value="1"/>
</dbReference>
<feature type="short sequence motif" description="'KMSKS' region" evidence="9">
    <location>
        <begin position="584"/>
        <end position="588"/>
    </location>
</feature>
<evidence type="ECO:0000256" key="10">
    <source>
        <dbReference type="RuleBase" id="RU363035"/>
    </source>
</evidence>
<feature type="short sequence motif" description="'HIGH' region" evidence="9">
    <location>
        <begin position="43"/>
        <end position="53"/>
    </location>
</feature>
<dbReference type="Pfam" id="PF00133">
    <property type="entry name" value="tRNA-synt_1"/>
    <property type="match status" value="1"/>
</dbReference>
<keyword evidence="7 9" id="KW-0030">Aminoacyl-tRNA synthetase</keyword>
<name>A0A1H2V2Y0_ACIFE</name>
<keyword evidence="4 9" id="KW-0547">Nucleotide-binding</keyword>
<dbReference type="InterPro" id="IPR001412">
    <property type="entry name" value="aa-tRNA-synth_I_CS"/>
</dbReference>
<dbReference type="Proteomes" id="UP000182379">
    <property type="component" value="Unassembled WGS sequence"/>
</dbReference>
<sequence length="829" mass="95060">MFKEKYEPHEIEARWQQYWEDNKTYQVSNEDPRPKSYVLEMFPYPSGNLHMGHVRNYSIGDVVARFRTMRGFNVLHPIGFDSFGMPAENAAIKHKIPPAKWTMENIANMTRQLKELGLSYDWDRKVVTCQEDYYKWTQWFFELMYKRGLAVKKEASVNWCDTCGTVLANEQVEDGKCWRCHQPVEKKQLSQWFFKITDYAEQLLDDLAKLPGWPDRVKTMQKNWIGRSEGLEFGFDVPSLHKKLMVYTTRPDTIYGVTFVVIPPEHPMVEELLKDNPRKAELEAFCNKVKNTSDIERTSSESEKLGMYTGVDCIHPLTGEKVQIWITNYVLVDYGTGAVMGVPTGDHRDWLFATKYGIKKILTLQPKDKELKLEEMTDAYEEKDGVLVNAGPFTGMEMHKAMKAIIDYMEEKGLGKRRVNYRLRDWLISRQRYWGCPIPVVYCPHCGEVLVPEKDLPVKLPLDVKFDAGASSPLATSEQFVNCTCPKCGGPAKRELDTMDTFLCSSWYYMRYTDPHNDKAPFSEEAVNHWMPVDQYIGGIEHAILHLLYSRFFMKVLHDAGLVKADEPFTNLLTQGMVIKDGAKMSKSLGNVVSPEEIVGKFGADTARLFIMFAAPVERELEWSDQGVEGSFRFLNRVWRIVYHFKDVLAKKATSYDTAHLNEADEELRHILHVSVKKVTEDIDQRFNFNTAISTLMELVNALYAYREKAEPVNDGLVYEAISKLLLMLAPFTPHITEELWHDAMGSETSIHKESWPTYDPEAIKVEQVEVLIQVNGKPKARIMAAPEMSKEDLGNLALEQAEVKAAIGDKKVMKVIAVPGRLVNIVAK</sequence>
<reference evidence="15 16" key="1">
    <citation type="submission" date="2016-10" db="EMBL/GenBank/DDBJ databases">
        <authorList>
            <person name="Varghese N."/>
            <person name="Submissions S."/>
        </authorList>
    </citation>
    <scope>NUCLEOTIDE SEQUENCE [LARGE SCALE GENOMIC DNA]</scope>
    <source>
        <strain evidence="15 16">WCC6</strain>
    </source>
</reference>
<dbReference type="GO" id="GO:0004823">
    <property type="term" value="F:leucine-tRNA ligase activity"/>
    <property type="evidence" value="ECO:0007669"/>
    <property type="project" value="UniProtKB-UniRule"/>
</dbReference>
<evidence type="ECO:0000313" key="16">
    <source>
        <dbReference type="Proteomes" id="UP000182379"/>
    </source>
</evidence>